<protein>
    <submittedName>
        <fullName evidence="2">WG repeat-containing protein</fullName>
    </submittedName>
</protein>
<keyword evidence="3" id="KW-1185">Reference proteome</keyword>
<dbReference type="Proteomes" id="UP001597205">
    <property type="component" value="Unassembled WGS sequence"/>
</dbReference>
<dbReference type="Pfam" id="PF14903">
    <property type="entry name" value="WG_beta_rep"/>
    <property type="match status" value="3"/>
</dbReference>
<dbReference type="RefSeq" id="WP_380896317.1">
    <property type="nucleotide sequence ID" value="NZ_JBHTKY010000013.1"/>
</dbReference>
<name>A0ABW3RLC6_9SPHI</name>
<proteinExistence type="predicted"/>
<reference evidence="3" key="1">
    <citation type="journal article" date="2019" name="Int. J. Syst. Evol. Microbiol.">
        <title>The Global Catalogue of Microorganisms (GCM) 10K type strain sequencing project: providing services to taxonomists for standard genome sequencing and annotation.</title>
        <authorList>
            <consortium name="The Broad Institute Genomics Platform"/>
            <consortium name="The Broad Institute Genome Sequencing Center for Infectious Disease"/>
            <person name="Wu L."/>
            <person name="Ma J."/>
        </authorList>
    </citation>
    <scope>NUCLEOTIDE SEQUENCE [LARGE SCALE GENOMIC DNA]</scope>
    <source>
        <strain evidence="3">CCUG 52468</strain>
    </source>
</reference>
<gene>
    <name evidence="2" type="ORF">ACFQ2C_10220</name>
</gene>
<feature type="signal peptide" evidence="1">
    <location>
        <begin position="1"/>
        <end position="20"/>
    </location>
</feature>
<feature type="chain" id="PRO_5045497452" evidence="1">
    <location>
        <begin position="21"/>
        <end position="456"/>
    </location>
</feature>
<dbReference type="PANTHER" id="PTHR37841">
    <property type="entry name" value="GLR2918 PROTEIN"/>
    <property type="match status" value="1"/>
</dbReference>
<evidence type="ECO:0000313" key="2">
    <source>
        <dbReference type="EMBL" id="MFD1165980.1"/>
    </source>
</evidence>
<accession>A0ABW3RLC6</accession>
<dbReference type="InterPro" id="IPR032774">
    <property type="entry name" value="WG_beta_rep"/>
</dbReference>
<comment type="caution">
    <text evidence="2">The sequence shown here is derived from an EMBL/GenBank/DDBJ whole genome shotgun (WGS) entry which is preliminary data.</text>
</comment>
<sequence length="456" mass="51922">MKRILNTIILLAGCTLTSQAQSLKVYKIDYLSIAEGQTLDKNSSNFNLRAWVNDSFNKVVTNDEDNGAQILNKTNNKSFLLFAPSEEYHILEEENNDAYNSENENLPFELSNETKNIAGYPCKLAIVKIDPELDDENNMIKIWYTDKIPVLYWGQFSFLKNIPGAALEVIIGKNGFKAVDVNQENVPTNFFEIPETYTEFEMETEDEETEDSAIVADTQIDEDRFLYYDESETFLGLKDESDRQITKAEYGYFDYFKGGITTVTDAEGNFGSMDKNGNIKIPFKYDFLSYDEINQQYIYGIGEKYGILSATDQPIINAEYDMVSHMNKGYVSVNKDEKYGIVDKNGKLIVPITYPLIMEFNDEVFVTTGEDHYNLYNIKTNKSVSDDYDLIALSETDPVHLVQKGDYYGFIDNFGKVVIPIQFTAATNFDDGHASVETKDGEMIFINIKGEKVDIE</sequence>
<evidence type="ECO:0000256" key="1">
    <source>
        <dbReference type="SAM" id="SignalP"/>
    </source>
</evidence>
<keyword evidence="1" id="KW-0732">Signal</keyword>
<evidence type="ECO:0000313" key="3">
    <source>
        <dbReference type="Proteomes" id="UP001597205"/>
    </source>
</evidence>
<dbReference type="EMBL" id="JBHTKY010000013">
    <property type="protein sequence ID" value="MFD1165980.1"/>
    <property type="molecule type" value="Genomic_DNA"/>
</dbReference>
<dbReference type="PANTHER" id="PTHR37841:SF1">
    <property type="entry name" value="DUF3298 DOMAIN-CONTAINING PROTEIN"/>
    <property type="match status" value="1"/>
</dbReference>
<organism evidence="2 3">
    <name type="scientific">Sphingobacterium daejeonense</name>
    <dbReference type="NCBI Taxonomy" id="371142"/>
    <lineage>
        <taxon>Bacteria</taxon>
        <taxon>Pseudomonadati</taxon>
        <taxon>Bacteroidota</taxon>
        <taxon>Sphingobacteriia</taxon>
        <taxon>Sphingobacteriales</taxon>
        <taxon>Sphingobacteriaceae</taxon>
        <taxon>Sphingobacterium</taxon>
    </lineage>
</organism>